<keyword evidence="3" id="KW-1185">Reference proteome</keyword>
<dbReference type="Gene3D" id="2.40.70.10">
    <property type="entry name" value="Acid Proteases"/>
    <property type="match status" value="1"/>
</dbReference>
<comment type="caution">
    <text evidence="2">The sequence shown here is derived from an EMBL/GenBank/DDBJ whole genome shotgun (WGS) entry which is preliminary data.</text>
</comment>
<dbReference type="Proteomes" id="UP001221757">
    <property type="component" value="Unassembled WGS sequence"/>
</dbReference>
<organism evidence="2 3">
    <name type="scientific">Mycena rosella</name>
    <name type="common">Pink bonnet</name>
    <name type="synonym">Agaricus rosellus</name>
    <dbReference type="NCBI Taxonomy" id="1033263"/>
    <lineage>
        <taxon>Eukaryota</taxon>
        <taxon>Fungi</taxon>
        <taxon>Dikarya</taxon>
        <taxon>Basidiomycota</taxon>
        <taxon>Agaricomycotina</taxon>
        <taxon>Agaricomycetes</taxon>
        <taxon>Agaricomycetidae</taxon>
        <taxon>Agaricales</taxon>
        <taxon>Marasmiineae</taxon>
        <taxon>Mycenaceae</taxon>
        <taxon>Mycena</taxon>
    </lineage>
</organism>
<gene>
    <name evidence="2" type="ORF">B0H17DRAFT_1127680</name>
</gene>
<name>A0AAD7DZV8_MYCRO</name>
<evidence type="ECO:0000313" key="2">
    <source>
        <dbReference type="EMBL" id="KAJ7702739.1"/>
    </source>
</evidence>
<reference evidence="2" key="1">
    <citation type="submission" date="2023-03" db="EMBL/GenBank/DDBJ databases">
        <title>Massive genome expansion in bonnet fungi (Mycena s.s.) driven by repeated elements and novel gene families across ecological guilds.</title>
        <authorList>
            <consortium name="Lawrence Berkeley National Laboratory"/>
            <person name="Harder C.B."/>
            <person name="Miyauchi S."/>
            <person name="Viragh M."/>
            <person name="Kuo A."/>
            <person name="Thoen E."/>
            <person name="Andreopoulos B."/>
            <person name="Lu D."/>
            <person name="Skrede I."/>
            <person name="Drula E."/>
            <person name="Henrissat B."/>
            <person name="Morin E."/>
            <person name="Kohler A."/>
            <person name="Barry K."/>
            <person name="LaButti K."/>
            <person name="Morin E."/>
            <person name="Salamov A."/>
            <person name="Lipzen A."/>
            <person name="Mereny Z."/>
            <person name="Hegedus B."/>
            <person name="Baldrian P."/>
            <person name="Stursova M."/>
            <person name="Weitz H."/>
            <person name="Taylor A."/>
            <person name="Grigoriev I.V."/>
            <person name="Nagy L.G."/>
            <person name="Martin F."/>
            <person name="Kauserud H."/>
        </authorList>
    </citation>
    <scope>NUCLEOTIDE SEQUENCE</scope>
    <source>
        <strain evidence="2">CBHHK067</strain>
    </source>
</reference>
<proteinExistence type="predicted"/>
<evidence type="ECO:0000256" key="1">
    <source>
        <dbReference type="SAM" id="MobiDB-lite"/>
    </source>
</evidence>
<evidence type="ECO:0000313" key="3">
    <source>
        <dbReference type="Proteomes" id="UP001221757"/>
    </source>
</evidence>
<dbReference type="EMBL" id="JARKIE010000014">
    <property type="protein sequence ID" value="KAJ7702739.1"/>
    <property type="molecule type" value="Genomic_DNA"/>
</dbReference>
<accession>A0AAD7DZV8</accession>
<feature type="region of interest" description="Disordered" evidence="1">
    <location>
        <begin position="1"/>
        <end position="22"/>
    </location>
</feature>
<dbReference type="InterPro" id="IPR021109">
    <property type="entry name" value="Peptidase_aspartic_dom_sf"/>
</dbReference>
<protein>
    <submittedName>
        <fullName evidence="2">Uncharacterized protein</fullName>
    </submittedName>
</protein>
<sequence>MASLNLVSDIGRPDSAASSAHMGSSLNPYVLPETPPRPGSHVNPLVLPDTPPQAMVVNPGPKKMIFKGPPSSIVPYTRARGENDRLPPSTNGGLSVLAFVPWRRPTPSAARPRQRAILALEASLMSDRRAACPAPPAYAIPRGGGTGPASVQAARREEGQEFRSLNATCVVRRSEPVGGQRLVSWEPLQGRDLWVEGLGPSEQLALPGKDHTKCGVCHLVKSHPVSHCYVCIRFWLERKWTCPDHSPPAPSYPTQRNFSPAAAALISGHEDTACTATARQPRAWVYHDEHEPNEYICSARLLPSETHMRHEELHSDDSPNPVVRESYDTTTVDSSAAYDELILRSVRMRGLRDAEQIHTLMDQHGNVYWTVSDLPSDHYLSPRFRAQHETAMRDAIRGAQDTKPEYLGSVHDEWYNPATGSDRRGIKDVEPRIFPGEVYHERAACKGPDQDDDTALPGHRIEFLAGRVEHSSTIRKQDFGGVRGHVYFDQVNLDRYDVIIGTPFVNRHGAILDFGKQELRFPNGHSIPALPAMEEMALVADRNSRKREVHYGKNKVVVASPVV</sequence>
<dbReference type="AlphaFoldDB" id="A0AAD7DZV8"/>